<dbReference type="Proteomes" id="UP000701853">
    <property type="component" value="Chromosome 12"/>
</dbReference>
<dbReference type="SUPFAM" id="SSF53098">
    <property type="entry name" value="Ribonuclease H-like"/>
    <property type="match status" value="1"/>
</dbReference>
<dbReference type="GO" id="GO:0003676">
    <property type="term" value="F:nucleic acid binding"/>
    <property type="evidence" value="ECO:0007669"/>
    <property type="project" value="InterPro"/>
</dbReference>
<sequence>MKIGFSLVSKSDALWVRVLRSKYGWKDQFPDSISRNQSSHLWKSLSMIWPLFRENLIWSFRDGSIVRCWKDPWIPGLGPLVSKFPFLSNLDLNCCVREFVKADGSWNLDLFRGWLPNEVICRVTIIPPPYPNSGSDRVIWARLTSGAFSVCSAYWSLKEDSWNPRSEEWKPIWKYAGPQRVRVFLWLASQQRILTNSERVRRGIGYSTSCTLCGHAVEDLVHVLRDCLIAKDVWNIVLPVQLKQRFFSASFSDWLLLNLCFHESLYGNGFTWPCLFGLLTWRLWKNRNLFIFQNTSWTATEIVKIFSCWACLYLLQIGGCKKVNHNSNPTFSPDDTLVFLSTDGAVARDSRHTAFGGVVRDQDGNWIVGFTRFLRLCTPFEAKVWGILDGILILLNKGYRRATILTDNFEVAQVLKNLNLEDFGITVLRKIQRIMKAEGTWRIKHISRSKNLVVNYLAKLSLSWKSSLQILNKAPKKIIDFLQKDKDNGCLM</sequence>
<dbReference type="PANTHER" id="PTHR47723">
    <property type="entry name" value="OS05G0353850 PROTEIN"/>
    <property type="match status" value="1"/>
</dbReference>
<name>A0A8J5Y7Y3_9ROSI</name>
<organism evidence="3 4">
    <name type="scientific">Gossypium anomalum</name>
    <dbReference type="NCBI Taxonomy" id="47600"/>
    <lineage>
        <taxon>Eukaryota</taxon>
        <taxon>Viridiplantae</taxon>
        <taxon>Streptophyta</taxon>
        <taxon>Embryophyta</taxon>
        <taxon>Tracheophyta</taxon>
        <taxon>Spermatophyta</taxon>
        <taxon>Magnoliopsida</taxon>
        <taxon>eudicotyledons</taxon>
        <taxon>Gunneridae</taxon>
        <taxon>Pentapetalae</taxon>
        <taxon>rosids</taxon>
        <taxon>malvids</taxon>
        <taxon>Malvales</taxon>
        <taxon>Malvaceae</taxon>
        <taxon>Malvoideae</taxon>
        <taxon>Gossypium</taxon>
    </lineage>
</organism>
<dbReference type="AlphaFoldDB" id="A0A8J5Y7Y3"/>
<dbReference type="InterPro" id="IPR053151">
    <property type="entry name" value="RNase_H-like"/>
</dbReference>
<dbReference type="InterPro" id="IPR026960">
    <property type="entry name" value="RVT-Znf"/>
</dbReference>
<accession>A0A8J5Y7Y3</accession>
<evidence type="ECO:0000313" key="4">
    <source>
        <dbReference type="Proteomes" id="UP000701853"/>
    </source>
</evidence>
<dbReference type="GO" id="GO:0004523">
    <property type="term" value="F:RNA-DNA hybrid ribonuclease activity"/>
    <property type="evidence" value="ECO:0007669"/>
    <property type="project" value="InterPro"/>
</dbReference>
<proteinExistence type="predicted"/>
<gene>
    <name evidence="3" type="ORF">CXB51_031152</name>
</gene>
<dbReference type="InterPro" id="IPR002156">
    <property type="entry name" value="RNaseH_domain"/>
</dbReference>
<dbReference type="CDD" id="cd06222">
    <property type="entry name" value="RNase_H_like"/>
    <property type="match status" value="1"/>
</dbReference>
<dbReference type="InterPro" id="IPR044730">
    <property type="entry name" value="RNase_H-like_dom_plant"/>
</dbReference>
<evidence type="ECO:0000259" key="2">
    <source>
        <dbReference type="Pfam" id="PF13966"/>
    </source>
</evidence>
<evidence type="ECO:0000259" key="1">
    <source>
        <dbReference type="Pfam" id="PF13456"/>
    </source>
</evidence>
<dbReference type="OrthoDB" id="1744872at2759"/>
<keyword evidence="4" id="KW-1185">Reference proteome</keyword>
<dbReference type="InterPro" id="IPR012337">
    <property type="entry name" value="RNaseH-like_sf"/>
</dbReference>
<protein>
    <recommendedName>
        <fullName evidence="5">Reverse transcriptase zinc-binding domain-containing protein</fullName>
    </recommendedName>
</protein>
<evidence type="ECO:0000313" key="3">
    <source>
        <dbReference type="EMBL" id="KAG8474496.1"/>
    </source>
</evidence>
<feature type="domain" description="Reverse transcriptase zinc-binding" evidence="2">
    <location>
        <begin position="148"/>
        <end position="234"/>
    </location>
</feature>
<reference evidence="3 4" key="1">
    <citation type="journal article" date="2021" name="bioRxiv">
        <title>The Gossypium anomalum genome as a resource for cotton improvement and evolutionary analysis of hybrid incompatibility.</title>
        <authorList>
            <person name="Grover C.E."/>
            <person name="Yuan D."/>
            <person name="Arick M.A."/>
            <person name="Miller E.R."/>
            <person name="Hu G."/>
            <person name="Peterson D.G."/>
            <person name="Wendel J.F."/>
            <person name="Udall J.A."/>
        </authorList>
    </citation>
    <scope>NUCLEOTIDE SEQUENCE [LARGE SCALE GENOMIC DNA]</scope>
    <source>
        <strain evidence="3">JFW-Udall</strain>
        <tissue evidence="3">Leaf</tissue>
    </source>
</reference>
<dbReference type="Gene3D" id="3.30.420.10">
    <property type="entry name" value="Ribonuclease H-like superfamily/Ribonuclease H"/>
    <property type="match status" value="1"/>
</dbReference>
<dbReference type="Pfam" id="PF13966">
    <property type="entry name" value="zf-RVT"/>
    <property type="match status" value="1"/>
</dbReference>
<evidence type="ECO:0008006" key="5">
    <source>
        <dbReference type="Google" id="ProtNLM"/>
    </source>
</evidence>
<dbReference type="InterPro" id="IPR036397">
    <property type="entry name" value="RNaseH_sf"/>
</dbReference>
<dbReference type="PANTHER" id="PTHR47723:SF19">
    <property type="entry name" value="POLYNUCLEOTIDYL TRANSFERASE, RIBONUCLEASE H-LIKE SUPERFAMILY PROTEIN"/>
    <property type="match status" value="1"/>
</dbReference>
<comment type="caution">
    <text evidence="3">The sequence shown here is derived from an EMBL/GenBank/DDBJ whole genome shotgun (WGS) entry which is preliminary data.</text>
</comment>
<dbReference type="Pfam" id="PF13456">
    <property type="entry name" value="RVT_3"/>
    <property type="match status" value="1"/>
</dbReference>
<feature type="domain" description="RNase H type-1" evidence="1">
    <location>
        <begin position="342"/>
        <end position="460"/>
    </location>
</feature>
<dbReference type="EMBL" id="JAHUZN010000012">
    <property type="protein sequence ID" value="KAG8474496.1"/>
    <property type="molecule type" value="Genomic_DNA"/>
</dbReference>